<accession>A0A5C5Z7A2</accession>
<feature type="compositionally biased region" description="Basic and acidic residues" evidence="1">
    <location>
        <begin position="39"/>
        <end position="55"/>
    </location>
</feature>
<feature type="region of interest" description="Disordered" evidence="1">
    <location>
        <begin position="28"/>
        <end position="55"/>
    </location>
</feature>
<dbReference type="Proteomes" id="UP000315010">
    <property type="component" value="Unassembled WGS sequence"/>
</dbReference>
<comment type="caution">
    <text evidence="2">The sequence shown here is derived from an EMBL/GenBank/DDBJ whole genome shotgun (WGS) entry which is preliminary data.</text>
</comment>
<keyword evidence="3" id="KW-1185">Reference proteome</keyword>
<sequence>MRACVICMVYGDLLRWVKMRDSSYLPGYSDQTRSSETADQAKRGGTDCKGHASRAVDPKLGGKAGRVQGWTIVGPFAINSRLHHRQNNFRSDVPISFDCVWFRRNRKMKRQLMHKLACTAALAVLATTTNSASAHLFGSGERIVESHVISDTAVSGSGSYVGDIGVDGASTGQGYDVGDLCSAGCQERKYGQPDLFYNYYTQGNCNRTNAQLYLSPRPVPPNVGHTFFTYQPFYPEEMLYWHKNRFHNYYDNGRGMNRTRAIYYSPPVRQAASNFYWNYLRLAR</sequence>
<gene>
    <name evidence="2" type="ORF">CA13_38760</name>
</gene>
<proteinExistence type="predicted"/>
<protein>
    <submittedName>
        <fullName evidence="2">Uncharacterized protein</fullName>
    </submittedName>
</protein>
<evidence type="ECO:0000313" key="2">
    <source>
        <dbReference type="EMBL" id="TWT82413.1"/>
    </source>
</evidence>
<dbReference type="EMBL" id="SJPJ01000001">
    <property type="protein sequence ID" value="TWT82413.1"/>
    <property type="molecule type" value="Genomic_DNA"/>
</dbReference>
<organism evidence="2 3">
    <name type="scientific">Novipirellula herctigrandis</name>
    <dbReference type="NCBI Taxonomy" id="2527986"/>
    <lineage>
        <taxon>Bacteria</taxon>
        <taxon>Pseudomonadati</taxon>
        <taxon>Planctomycetota</taxon>
        <taxon>Planctomycetia</taxon>
        <taxon>Pirellulales</taxon>
        <taxon>Pirellulaceae</taxon>
        <taxon>Novipirellula</taxon>
    </lineage>
</organism>
<dbReference type="AlphaFoldDB" id="A0A5C5Z7A2"/>
<feature type="compositionally biased region" description="Polar residues" evidence="1">
    <location>
        <begin position="29"/>
        <end position="38"/>
    </location>
</feature>
<evidence type="ECO:0000256" key="1">
    <source>
        <dbReference type="SAM" id="MobiDB-lite"/>
    </source>
</evidence>
<reference evidence="2 3" key="1">
    <citation type="submission" date="2019-02" db="EMBL/GenBank/DDBJ databases">
        <title>Deep-cultivation of Planctomycetes and their phenomic and genomic characterization uncovers novel biology.</title>
        <authorList>
            <person name="Wiegand S."/>
            <person name="Jogler M."/>
            <person name="Boedeker C."/>
            <person name="Pinto D."/>
            <person name="Vollmers J."/>
            <person name="Rivas-Marin E."/>
            <person name="Kohn T."/>
            <person name="Peeters S.H."/>
            <person name="Heuer A."/>
            <person name="Rast P."/>
            <person name="Oberbeckmann S."/>
            <person name="Bunk B."/>
            <person name="Jeske O."/>
            <person name="Meyerdierks A."/>
            <person name="Storesund J.E."/>
            <person name="Kallscheuer N."/>
            <person name="Luecker S."/>
            <person name="Lage O.M."/>
            <person name="Pohl T."/>
            <person name="Merkel B.J."/>
            <person name="Hornburger P."/>
            <person name="Mueller R.-W."/>
            <person name="Bruemmer F."/>
            <person name="Labrenz M."/>
            <person name="Spormann A.M."/>
            <person name="Op Den Camp H."/>
            <person name="Overmann J."/>
            <person name="Amann R."/>
            <person name="Jetten M.S.M."/>
            <person name="Mascher T."/>
            <person name="Medema M.H."/>
            <person name="Devos D.P."/>
            <person name="Kaster A.-K."/>
            <person name="Ovreas L."/>
            <person name="Rohde M."/>
            <person name="Galperin M.Y."/>
            <person name="Jogler C."/>
        </authorList>
    </citation>
    <scope>NUCLEOTIDE SEQUENCE [LARGE SCALE GENOMIC DNA]</scope>
    <source>
        <strain evidence="2 3">CA13</strain>
    </source>
</reference>
<name>A0A5C5Z7A2_9BACT</name>
<evidence type="ECO:0000313" key="3">
    <source>
        <dbReference type="Proteomes" id="UP000315010"/>
    </source>
</evidence>